<name>A0A656HGK9_THINJ</name>
<proteinExistence type="inferred from homology"/>
<dbReference type="OrthoDB" id="9803361at2"/>
<evidence type="ECO:0000256" key="6">
    <source>
        <dbReference type="ARBA" id="ARBA00022692"/>
    </source>
</evidence>
<dbReference type="SUPFAM" id="SSF74653">
    <property type="entry name" value="TolA/TonB C-terminal domain"/>
    <property type="match status" value="1"/>
</dbReference>
<dbReference type="InterPro" id="IPR037682">
    <property type="entry name" value="TonB_C"/>
</dbReference>
<comment type="similarity">
    <text evidence="2">Belongs to the TonB family.</text>
</comment>
<keyword evidence="5" id="KW-0997">Cell inner membrane</keyword>
<dbReference type="EMBL" id="JH651384">
    <property type="protein sequence ID" value="EIJ35154.1"/>
    <property type="molecule type" value="Genomic_DNA"/>
</dbReference>
<evidence type="ECO:0000256" key="2">
    <source>
        <dbReference type="ARBA" id="ARBA00006555"/>
    </source>
</evidence>
<keyword evidence="4" id="KW-1003">Cell membrane</keyword>
<dbReference type="GO" id="GO:0015031">
    <property type="term" value="P:protein transport"/>
    <property type="evidence" value="ECO:0007669"/>
    <property type="project" value="UniProtKB-KW"/>
</dbReference>
<dbReference type="Gene3D" id="3.30.1150.10">
    <property type="match status" value="1"/>
</dbReference>
<keyword evidence="9 11" id="KW-0472">Membrane</keyword>
<keyword evidence="14" id="KW-1185">Reference proteome</keyword>
<dbReference type="InterPro" id="IPR006260">
    <property type="entry name" value="TonB/TolA_C"/>
</dbReference>
<evidence type="ECO:0000256" key="11">
    <source>
        <dbReference type="SAM" id="Phobius"/>
    </source>
</evidence>
<evidence type="ECO:0000313" key="13">
    <source>
        <dbReference type="EMBL" id="EIJ35154.1"/>
    </source>
</evidence>
<sequence>MHVLPMNLADEPLAKTFPVAALLHLLLIFGIGFMPQTDPSRYLAPVLDITLVQTHAEETPDVVDFIAQANQQASGSSDEKNRPQSPLASLLPIETSGESPVQSEATSPDTPLKLNPQVLTTKGETFKHVDKTPEQQDEEDVPVAEERTDATEEIAQLLAEMDEDEARYARRPRIHFIDAVSAKSAVEAEYIDAWVKKIERIGNINFPEEAIARNLSGKLILNTTLDHSGHVVDAQISLSSGYGVLDKAALRIVKLAGPYPALPEEIRRKWDQLNITRTWIFHSGTLNTQ</sequence>
<gene>
    <name evidence="13" type="ORF">Thini_2614</name>
</gene>
<dbReference type="GO" id="GO:0055085">
    <property type="term" value="P:transmembrane transport"/>
    <property type="evidence" value="ECO:0007669"/>
    <property type="project" value="InterPro"/>
</dbReference>
<organism evidence="13 14">
    <name type="scientific">Thiothrix nivea (strain ATCC 35100 / DSM 5205 / JP2)</name>
    <dbReference type="NCBI Taxonomy" id="870187"/>
    <lineage>
        <taxon>Bacteria</taxon>
        <taxon>Pseudomonadati</taxon>
        <taxon>Pseudomonadota</taxon>
        <taxon>Gammaproteobacteria</taxon>
        <taxon>Thiotrichales</taxon>
        <taxon>Thiotrichaceae</taxon>
        <taxon>Thiothrix</taxon>
    </lineage>
</organism>
<feature type="compositionally biased region" description="Polar residues" evidence="10">
    <location>
        <begin position="96"/>
        <end position="109"/>
    </location>
</feature>
<dbReference type="GO" id="GO:0098797">
    <property type="term" value="C:plasma membrane protein complex"/>
    <property type="evidence" value="ECO:0007669"/>
    <property type="project" value="TreeGrafter"/>
</dbReference>
<keyword evidence="7" id="KW-0653">Protein transport</keyword>
<dbReference type="GO" id="GO:0031992">
    <property type="term" value="F:energy transducer activity"/>
    <property type="evidence" value="ECO:0007669"/>
    <property type="project" value="TreeGrafter"/>
</dbReference>
<dbReference type="PROSITE" id="PS52015">
    <property type="entry name" value="TONB_CTD"/>
    <property type="match status" value="1"/>
</dbReference>
<evidence type="ECO:0000313" key="14">
    <source>
        <dbReference type="Proteomes" id="UP000005317"/>
    </source>
</evidence>
<keyword evidence="6 11" id="KW-0812">Transmembrane</keyword>
<comment type="subcellular location">
    <subcellularLocation>
        <location evidence="1">Cell inner membrane</location>
        <topology evidence="1">Single-pass membrane protein</topology>
        <orientation evidence="1">Periplasmic side</orientation>
    </subcellularLocation>
</comment>
<evidence type="ECO:0000256" key="3">
    <source>
        <dbReference type="ARBA" id="ARBA00022448"/>
    </source>
</evidence>
<accession>A0A656HGK9</accession>
<dbReference type="PANTHER" id="PTHR33446">
    <property type="entry name" value="PROTEIN TONB-RELATED"/>
    <property type="match status" value="1"/>
</dbReference>
<keyword evidence="8 11" id="KW-1133">Transmembrane helix</keyword>
<feature type="domain" description="TonB C-terminal" evidence="12">
    <location>
        <begin position="191"/>
        <end position="289"/>
    </location>
</feature>
<dbReference type="InterPro" id="IPR051045">
    <property type="entry name" value="TonB-dependent_transducer"/>
</dbReference>
<dbReference type="PANTHER" id="PTHR33446:SF11">
    <property type="entry name" value="TONB3"/>
    <property type="match status" value="1"/>
</dbReference>
<dbReference type="Pfam" id="PF03544">
    <property type="entry name" value="TonB_C"/>
    <property type="match status" value="1"/>
</dbReference>
<reference evidence="14" key="1">
    <citation type="journal article" date="2011" name="Stand. Genomic Sci.">
        <title>Genome sequence of the filamentous, gliding Thiothrix nivea neotype strain (JP2(T)).</title>
        <authorList>
            <person name="Lapidus A."/>
            <person name="Nolan M."/>
            <person name="Lucas S."/>
            <person name="Glavina Del Rio T."/>
            <person name="Tice H."/>
            <person name="Cheng J.F."/>
            <person name="Tapia R."/>
            <person name="Han C."/>
            <person name="Goodwin L."/>
            <person name="Pitluck S."/>
            <person name="Liolios K."/>
            <person name="Pagani I."/>
            <person name="Ivanova N."/>
            <person name="Huntemann M."/>
            <person name="Mavromatis K."/>
            <person name="Mikhailova N."/>
            <person name="Pati A."/>
            <person name="Chen A."/>
            <person name="Palaniappan K."/>
            <person name="Land M."/>
            <person name="Brambilla E.M."/>
            <person name="Rohde M."/>
            <person name="Abt B."/>
            <person name="Verbarg S."/>
            <person name="Goker M."/>
            <person name="Bristow J."/>
            <person name="Eisen J.A."/>
            <person name="Markowitz V."/>
            <person name="Hugenholtz P."/>
            <person name="Kyrpides N.C."/>
            <person name="Klenk H.P."/>
            <person name="Woyke T."/>
        </authorList>
    </citation>
    <scope>NUCLEOTIDE SEQUENCE [LARGE SCALE GENOMIC DNA]</scope>
    <source>
        <strain evidence="14">ATCC 35100 / DSM 5205 / JP2</strain>
    </source>
</reference>
<evidence type="ECO:0000256" key="8">
    <source>
        <dbReference type="ARBA" id="ARBA00022989"/>
    </source>
</evidence>
<dbReference type="Proteomes" id="UP000005317">
    <property type="component" value="Unassembled WGS sequence"/>
</dbReference>
<dbReference type="NCBIfam" id="TIGR01352">
    <property type="entry name" value="tonB_Cterm"/>
    <property type="match status" value="1"/>
</dbReference>
<feature type="compositionally biased region" description="Basic and acidic residues" evidence="10">
    <location>
        <begin position="124"/>
        <end position="134"/>
    </location>
</feature>
<evidence type="ECO:0000256" key="9">
    <source>
        <dbReference type="ARBA" id="ARBA00023136"/>
    </source>
</evidence>
<evidence type="ECO:0000256" key="1">
    <source>
        <dbReference type="ARBA" id="ARBA00004383"/>
    </source>
</evidence>
<dbReference type="AlphaFoldDB" id="A0A656HGK9"/>
<keyword evidence="3" id="KW-0813">Transport</keyword>
<evidence type="ECO:0000256" key="5">
    <source>
        <dbReference type="ARBA" id="ARBA00022519"/>
    </source>
</evidence>
<evidence type="ECO:0000259" key="12">
    <source>
        <dbReference type="PROSITE" id="PS52015"/>
    </source>
</evidence>
<protein>
    <submittedName>
        <fullName evidence="13">Outer membrane transport energization protein TonB</fullName>
    </submittedName>
</protein>
<evidence type="ECO:0000256" key="10">
    <source>
        <dbReference type="SAM" id="MobiDB-lite"/>
    </source>
</evidence>
<evidence type="ECO:0000256" key="4">
    <source>
        <dbReference type="ARBA" id="ARBA00022475"/>
    </source>
</evidence>
<feature type="transmembrane region" description="Helical" evidence="11">
    <location>
        <begin position="12"/>
        <end position="33"/>
    </location>
</feature>
<evidence type="ECO:0000256" key="7">
    <source>
        <dbReference type="ARBA" id="ARBA00022927"/>
    </source>
</evidence>
<feature type="region of interest" description="Disordered" evidence="10">
    <location>
        <begin position="94"/>
        <end position="148"/>
    </location>
</feature>